<sequence>MTPAQRKAVPPVGNVQFGGVDQGLNIEATSITWSKVHPGEYTLKFNVPTVPWLTSHGEHALVAGRYAITVTCVGPTVSGCALGPAQAHGSFTLTGPIAVHRRAPSLHFTPDRGTPGTTIHVSGWAPLSSIIGQPFGYQLLWNPPATLAN</sequence>
<accession>A0A2T2WJZ1</accession>
<comment type="caution">
    <text evidence="1">The sequence shown here is derived from an EMBL/GenBank/DDBJ whole genome shotgun (WGS) entry which is preliminary data.</text>
</comment>
<evidence type="ECO:0000313" key="2">
    <source>
        <dbReference type="Proteomes" id="UP000241848"/>
    </source>
</evidence>
<reference evidence="1 2" key="1">
    <citation type="journal article" date="2014" name="BMC Genomics">
        <title>Comparison of environmental and isolate Sulfobacillus genomes reveals diverse carbon, sulfur, nitrogen, and hydrogen metabolisms.</title>
        <authorList>
            <person name="Justice N.B."/>
            <person name="Norman A."/>
            <person name="Brown C.T."/>
            <person name="Singh A."/>
            <person name="Thomas B.C."/>
            <person name="Banfield J.F."/>
        </authorList>
    </citation>
    <scope>NUCLEOTIDE SEQUENCE [LARGE SCALE GENOMIC DNA]</scope>
    <source>
        <strain evidence="1">AMDSBA3</strain>
    </source>
</reference>
<dbReference type="EMBL" id="PXYV01000015">
    <property type="protein sequence ID" value="PSR22564.1"/>
    <property type="molecule type" value="Genomic_DNA"/>
</dbReference>
<gene>
    <name evidence="1" type="ORF">C7B45_06470</name>
</gene>
<protein>
    <submittedName>
        <fullName evidence="1">Uncharacterized protein</fullName>
    </submittedName>
</protein>
<name>A0A2T2WJZ1_9FIRM</name>
<evidence type="ECO:0000313" key="1">
    <source>
        <dbReference type="EMBL" id="PSR22564.1"/>
    </source>
</evidence>
<dbReference type="Proteomes" id="UP000241848">
    <property type="component" value="Unassembled WGS sequence"/>
</dbReference>
<dbReference type="AlphaFoldDB" id="A0A2T2WJZ1"/>
<organism evidence="1 2">
    <name type="scientific">Sulfobacillus acidophilus</name>
    <dbReference type="NCBI Taxonomy" id="53633"/>
    <lineage>
        <taxon>Bacteria</taxon>
        <taxon>Bacillati</taxon>
        <taxon>Bacillota</taxon>
        <taxon>Clostridia</taxon>
        <taxon>Eubacteriales</taxon>
        <taxon>Clostridiales Family XVII. Incertae Sedis</taxon>
        <taxon>Sulfobacillus</taxon>
    </lineage>
</organism>
<proteinExistence type="predicted"/>